<comment type="similarity">
    <text evidence="1">Belongs to the sigma-70 factor family. ECF subfamily.</text>
</comment>
<dbReference type="Gene3D" id="1.10.10.10">
    <property type="entry name" value="Winged helix-like DNA-binding domain superfamily/Winged helix DNA-binding domain"/>
    <property type="match status" value="1"/>
</dbReference>
<evidence type="ECO:0000256" key="4">
    <source>
        <dbReference type="ARBA" id="ARBA00023125"/>
    </source>
</evidence>
<dbReference type="InterPro" id="IPR007627">
    <property type="entry name" value="RNA_pol_sigma70_r2"/>
</dbReference>
<dbReference type="InterPro" id="IPR013324">
    <property type="entry name" value="RNA_pol_sigma_r3/r4-like"/>
</dbReference>
<dbReference type="SUPFAM" id="SSF88946">
    <property type="entry name" value="Sigma2 domain of RNA polymerase sigma factors"/>
    <property type="match status" value="1"/>
</dbReference>
<dbReference type="InterPro" id="IPR039425">
    <property type="entry name" value="RNA_pol_sigma-70-like"/>
</dbReference>
<dbReference type="SUPFAM" id="SSF88659">
    <property type="entry name" value="Sigma3 and sigma4 domains of RNA polymerase sigma factors"/>
    <property type="match status" value="1"/>
</dbReference>
<evidence type="ECO:0000313" key="8">
    <source>
        <dbReference type="Proteomes" id="UP001596189"/>
    </source>
</evidence>
<organism evidence="7 8">
    <name type="scientific">Angustibacter luteus</name>
    <dbReference type="NCBI Taxonomy" id="658456"/>
    <lineage>
        <taxon>Bacteria</taxon>
        <taxon>Bacillati</taxon>
        <taxon>Actinomycetota</taxon>
        <taxon>Actinomycetes</taxon>
        <taxon>Kineosporiales</taxon>
        <taxon>Kineosporiaceae</taxon>
    </lineage>
</organism>
<keyword evidence="2" id="KW-0805">Transcription regulation</keyword>
<dbReference type="InterPro" id="IPR014284">
    <property type="entry name" value="RNA_pol_sigma-70_dom"/>
</dbReference>
<dbReference type="InterPro" id="IPR036388">
    <property type="entry name" value="WH-like_DNA-bd_sf"/>
</dbReference>
<dbReference type="Proteomes" id="UP001596189">
    <property type="component" value="Unassembled WGS sequence"/>
</dbReference>
<name>A0ABW1JAX9_9ACTN</name>
<evidence type="ECO:0000256" key="3">
    <source>
        <dbReference type="ARBA" id="ARBA00023082"/>
    </source>
</evidence>
<evidence type="ECO:0000256" key="5">
    <source>
        <dbReference type="ARBA" id="ARBA00023163"/>
    </source>
</evidence>
<dbReference type="Pfam" id="PF04542">
    <property type="entry name" value="Sigma70_r2"/>
    <property type="match status" value="1"/>
</dbReference>
<dbReference type="NCBIfam" id="TIGR02937">
    <property type="entry name" value="sigma70-ECF"/>
    <property type="match status" value="1"/>
</dbReference>
<accession>A0ABW1JAX9</accession>
<dbReference type="EMBL" id="JBHSRD010000002">
    <property type="protein sequence ID" value="MFC6006087.1"/>
    <property type="molecule type" value="Genomic_DNA"/>
</dbReference>
<dbReference type="PANTHER" id="PTHR43133:SF8">
    <property type="entry name" value="RNA POLYMERASE SIGMA FACTOR HI_1459-RELATED"/>
    <property type="match status" value="1"/>
</dbReference>
<evidence type="ECO:0000259" key="6">
    <source>
        <dbReference type="Pfam" id="PF04542"/>
    </source>
</evidence>
<dbReference type="InterPro" id="IPR013325">
    <property type="entry name" value="RNA_pol_sigma_r2"/>
</dbReference>
<protein>
    <submittedName>
        <fullName evidence="7">RNA polymerase sigma factor</fullName>
    </submittedName>
</protein>
<evidence type="ECO:0000313" key="7">
    <source>
        <dbReference type="EMBL" id="MFC6006087.1"/>
    </source>
</evidence>
<dbReference type="PANTHER" id="PTHR43133">
    <property type="entry name" value="RNA POLYMERASE ECF-TYPE SIGMA FACTO"/>
    <property type="match status" value="1"/>
</dbReference>
<keyword evidence="8" id="KW-1185">Reference proteome</keyword>
<comment type="caution">
    <text evidence="7">The sequence shown here is derived from an EMBL/GenBank/DDBJ whole genome shotgun (WGS) entry which is preliminary data.</text>
</comment>
<dbReference type="Gene3D" id="1.10.1740.10">
    <property type="match status" value="1"/>
</dbReference>
<feature type="domain" description="RNA polymerase sigma-70 region 2" evidence="6">
    <location>
        <begin position="46"/>
        <end position="113"/>
    </location>
</feature>
<keyword evidence="3" id="KW-0731">Sigma factor</keyword>
<keyword evidence="4" id="KW-0238">DNA-binding</keyword>
<keyword evidence="5" id="KW-0804">Transcription</keyword>
<gene>
    <name evidence="7" type="ORF">ACFQDO_02995</name>
</gene>
<reference evidence="8" key="1">
    <citation type="journal article" date="2019" name="Int. J. Syst. Evol. Microbiol.">
        <title>The Global Catalogue of Microorganisms (GCM) 10K type strain sequencing project: providing services to taxonomists for standard genome sequencing and annotation.</title>
        <authorList>
            <consortium name="The Broad Institute Genomics Platform"/>
            <consortium name="The Broad Institute Genome Sequencing Center for Infectious Disease"/>
            <person name="Wu L."/>
            <person name="Ma J."/>
        </authorList>
    </citation>
    <scope>NUCLEOTIDE SEQUENCE [LARGE SCALE GENOMIC DNA]</scope>
    <source>
        <strain evidence="8">KACC 14249</strain>
    </source>
</reference>
<evidence type="ECO:0000256" key="1">
    <source>
        <dbReference type="ARBA" id="ARBA00010641"/>
    </source>
</evidence>
<dbReference type="RefSeq" id="WP_345716950.1">
    <property type="nucleotide sequence ID" value="NZ_BAABFP010000005.1"/>
</dbReference>
<proteinExistence type="inferred from homology"/>
<evidence type="ECO:0000256" key="2">
    <source>
        <dbReference type="ARBA" id="ARBA00023015"/>
    </source>
</evidence>
<sequence>MSAGIASGGNATSQPSAATNVPVGDASVADLLARAANGAQSAWDEIVRRYERLVWSVARSHRLNTADCGDAVQTTWLRLVEHLGAIQEPERLGAWLATTSRRESLRIVTRRQRERRDGADDMLETMPDDGIGVEESLLSSERDATLLRAVRELDDRCQRLLRVLSASPPPRYEAVSEAFGMPIGSIGPTRGRCLQRLKDVLLDMGFNPNDGDDDTKGGDR</sequence>